<feature type="transmembrane region" description="Helical" evidence="1">
    <location>
        <begin position="170"/>
        <end position="189"/>
    </location>
</feature>
<feature type="transmembrane region" description="Helical" evidence="1">
    <location>
        <begin position="23"/>
        <end position="45"/>
    </location>
</feature>
<reference evidence="2 3" key="1">
    <citation type="submission" date="2018-09" db="EMBL/GenBank/DDBJ databases">
        <title>Complete genome sequence of Euzebya sp. DY32-46 isolated from seawater of Pacific Ocean.</title>
        <authorList>
            <person name="Xu L."/>
            <person name="Wu Y.-H."/>
            <person name="Xu X.-W."/>
        </authorList>
    </citation>
    <scope>NUCLEOTIDE SEQUENCE [LARGE SCALE GENOMIC DNA]</scope>
    <source>
        <strain evidence="2 3">DY32-46</strain>
    </source>
</reference>
<dbReference type="InterPro" id="IPR010539">
    <property type="entry name" value="BaxI_1-like"/>
</dbReference>
<dbReference type="PIRSF" id="PIRSF009160">
    <property type="entry name" value="UCP009160"/>
    <property type="match status" value="1"/>
</dbReference>
<dbReference type="PANTHER" id="PTHR41282:SF1">
    <property type="entry name" value="CONSERVED TRANSMEMBRANE PROTEIN-RELATED"/>
    <property type="match status" value="1"/>
</dbReference>
<sequence length="236" mass="24843">MMQPGPTATGAYVRTDAFTVEGAIYKTALLLAIAVVTALGTALVVPDELLTAALIGGVVLGLPLVIATTFKPAWAPVTAPLYALVEGVVLGAVSLIFERAYPGIAVQAAVGTGVVLAVMLTLYRTGVIRVTQRFRMVVATATGAIFVTYLLSFVLGFFGINFGFLHGNSLLSIGISAVVIVVAALNLALDFDFIENAANRGAPAKVEWYAAFGLLVTLVWLYLEILRLLAKLQSRD</sequence>
<feature type="transmembrane region" description="Helical" evidence="1">
    <location>
        <begin position="52"/>
        <end position="73"/>
    </location>
</feature>
<keyword evidence="1" id="KW-1133">Transmembrane helix</keyword>
<evidence type="ECO:0008006" key="4">
    <source>
        <dbReference type="Google" id="ProtNLM"/>
    </source>
</evidence>
<dbReference type="AlphaFoldDB" id="A0A346Y2E8"/>
<feature type="transmembrane region" description="Helical" evidence="1">
    <location>
        <begin position="209"/>
        <end position="230"/>
    </location>
</feature>
<keyword evidence="1" id="KW-0472">Membrane</keyword>
<name>A0A346Y2E8_9ACTN</name>
<feature type="transmembrane region" description="Helical" evidence="1">
    <location>
        <begin position="136"/>
        <end position="158"/>
    </location>
</feature>
<keyword evidence="1" id="KW-0812">Transmembrane</keyword>
<dbReference type="EMBL" id="CP031165">
    <property type="protein sequence ID" value="AXV08645.1"/>
    <property type="molecule type" value="Genomic_DNA"/>
</dbReference>
<evidence type="ECO:0000313" key="2">
    <source>
        <dbReference type="EMBL" id="AXV08645.1"/>
    </source>
</evidence>
<accession>A0A346Y2E8</accession>
<feature type="transmembrane region" description="Helical" evidence="1">
    <location>
        <begin position="104"/>
        <end position="124"/>
    </location>
</feature>
<dbReference type="Pfam" id="PF12811">
    <property type="entry name" value="BaxI_1"/>
    <property type="match status" value="1"/>
</dbReference>
<dbReference type="PANTHER" id="PTHR41282">
    <property type="entry name" value="CONSERVED TRANSMEMBRANE PROTEIN-RELATED"/>
    <property type="match status" value="1"/>
</dbReference>
<proteinExistence type="predicted"/>
<evidence type="ECO:0000313" key="3">
    <source>
        <dbReference type="Proteomes" id="UP000264006"/>
    </source>
</evidence>
<gene>
    <name evidence="2" type="ORF">DVS28_a3975</name>
</gene>
<dbReference type="Proteomes" id="UP000264006">
    <property type="component" value="Chromosome"/>
</dbReference>
<protein>
    <recommendedName>
        <fullName evidence="4">Bax inhibitor-1/YccA family protein</fullName>
    </recommendedName>
</protein>
<evidence type="ECO:0000256" key="1">
    <source>
        <dbReference type="SAM" id="Phobius"/>
    </source>
</evidence>
<feature type="transmembrane region" description="Helical" evidence="1">
    <location>
        <begin position="79"/>
        <end position="97"/>
    </location>
</feature>
<dbReference type="KEGG" id="euz:DVS28_a3975"/>
<keyword evidence="3" id="KW-1185">Reference proteome</keyword>
<organism evidence="2 3">
    <name type="scientific">Euzebya pacifica</name>
    <dbReference type="NCBI Taxonomy" id="1608957"/>
    <lineage>
        <taxon>Bacteria</taxon>
        <taxon>Bacillati</taxon>
        <taxon>Actinomycetota</taxon>
        <taxon>Nitriliruptoria</taxon>
        <taxon>Euzebyales</taxon>
    </lineage>
</organism>